<name>A0ABT3HTV0_9FLAO</name>
<gene>
    <name evidence="1" type="ORF">OMO38_01620</name>
</gene>
<dbReference type="PROSITE" id="PS51257">
    <property type="entry name" value="PROKAR_LIPOPROTEIN"/>
    <property type="match status" value="1"/>
</dbReference>
<keyword evidence="2" id="KW-1185">Reference proteome</keyword>
<sequence length="215" mass="24402">MKKLFLISGFIMIISCKKENQQKTVGNSFPEDSLNIHSNVDSLRSKNNLSSIDGIKKEYGLVNSKLTAKILDSASFKFECDERSGNVVYYSEKGILKAIKYFTADSHFSSVEKYFISDDQPYFVFKDETVWSFDGGSPEKPETKDDVTQQRIYLSDNKIIQCLEKKFTIKSSAANRPNPDTIPNKENKNCSLKEVQDTFALLIKNKDKKGSTKCL</sequence>
<evidence type="ECO:0000313" key="1">
    <source>
        <dbReference type="EMBL" id="MCW3167215.1"/>
    </source>
</evidence>
<dbReference type="EMBL" id="JAPDHW010000001">
    <property type="protein sequence ID" value="MCW3167215.1"/>
    <property type="molecule type" value="Genomic_DNA"/>
</dbReference>
<comment type="caution">
    <text evidence="1">The sequence shown here is derived from an EMBL/GenBank/DDBJ whole genome shotgun (WGS) entry which is preliminary data.</text>
</comment>
<organism evidence="1 2">
    <name type="scientific">Chryseobacterium kimseyorum</name>
    <dbReference type="NCBI Taxonomy" id="2984028"/>
    <lineage>
        <taxon>Bacteria</taxon>
        <taxon>Pseudomonadati</taxon>
        <taxon>Bacteroidota</taxon>
        <taxon>Flavobacteriia</taxon>
        <taxon>Flavobacteriales</taxon>
        <taxon>Weeksellaceae</taxon>
        <taxon>Chryseobacterium group</taxon>
        <taxon>Chryseobacterium</taxon>
    </lineage>
</organism>
<accession>A0ABT3HTV0</accession>
<evidence type="ECO:0000313" key="2">
    <source>
        <dbReference type="Proteomes" id="UP001163731"/>
    </source>
</evidence>
<protein>
    <recommendedName>
        <fullName evidence="3">Lipoprotein</fullName>
    </recommendedName>
</protein>
<proteinExistence type="predicted"/>
<dbReference type="RefSeq" id="WP_264748504.1">
    <property type="nucleotide sequence ID" value="NZ_JAPDHW010000001.1"/>
</dbReference>
<dbReference type="Proteomes" id="UP001163731">
    <property type="component" value="Unassembled WGS sequence"/>
</dbReference>
<reference evidence="1" key="1">
    <citation type="submission" date="2022-10" db="EMBL/GenBank/DDBJ databases">
        <title>Chryseobacterium babae sp. nov. isolated from the gut of the beetle Oryctes rhinoceros, and Chryseobacterium kimseyorum sp. nov., isolated from a stick insect rearing cage.</title>
        <authorList>
            <person name="Shelomi M."/>
            <person name="Han C.-J."/>
            <person name="Chen W.-M."/>
            <person name="Chen H.-K."/>
            <person name="Liaw S.-J."/>
            <person name="Muhle E."/>
            <person name="Clermont D."/>
        </authorList>
    </citation>
    <scope>NUCLEOTIDE SEQUENCE</scope>
    <source>
        <strain evidence="1">09-1422</strain>
    </source>
</reference>
<evidence type="ECO:0008006" key="3">
    <source>
        <dbReference type="Google" id="ProtNLM"/>
    </source>
</evidence>